<feature type="transmembrane region" description="Helical" evidence="14">
    <location>
        <begin position="437"/>
        <end position="458"/>
    </location>
</feature>
<dbReference type="Gene3D" id="3.10.580.10">
    <property type="entry name" value="CBS-domain"/>
    <property type="match status" value="2"/>
</dbReference>
<evidence type="ECO:0000256" key="3">
    <source>
        <dbReference type="ARBA" id="ARBA00022692"/>
    </source>
</evidence>
<feature type="domain" description="CBS" evidence="17">
    <location>
        <begin position="590"/>
        <end position="653"/>
    </location>
</feature>
<dbReference type="GO" id="GO:0034707">
    <property type="term" value="C:chloride channel complex"/>
    <property type="evidence" value="ECO:0007669"/>
    <property type="project" value="UniProtKB-KW"/>
</dbReference>
<dbReference type="AlphaFoldDB" id="A0AA88HFC3"/>
<keyword evidence="6 14" id="KW-1133">Transmembrane helix</keyword>
<dbReference type="GO" id="GO:0005886">
    <property type="term" value="C:plasma membrane"/>
    <property type="evidence" value="ECO:0007669"/>
    <property type="project" value="TreeGrafter"/>
</dbReference>
<feature type="compositionally biased region" description="Polar residues" evidence="16">
    <location>
        <begin position="699"/>
        <end position="719"/>
    </location>
</feature>
<keyword evidence="10" id="KW-0869">Chloride channel</keyword>
<dbReference type="InterPro" id="IPR050970">
    <property type="entry name" value="Cl_channel_volt-gated"/>
</dbReference>
<keyword evidence="4" id="KW-0677">Repeat</keyword>
<dbReference type="GO" id="GO:0005247">
    <property type="term" value="F:voltage-gated chloride channel activity"/>
    <property type="evidence" value="ECO:0007669"/>
    <property type="project" value="TreeGrafter"/>
</dbReference>
<keyword evidence="11 14" id="KW-0868">Chloride</keyword>
<feature type="compositionally biased region" description="Polar residues" evidence="16">
    <location>
        <begin position="1027"/>
        <end position="1038"/>
    </location>
</feature>
<dbReference type="SUPFAM" id="SSF81340">
    <property type="entry name" value="Clc chloride channel"/>
    <property type="match status" value="1"/>
</dbReference>
<evidence type="ECO:0000259" key="17">
    <source>
        <dbReference type="PROSITE" id="PS51371"/>
    </source>
</evidence>
<keyword evidence="8 13" id="KW-0129">CBS domain</keyword>
<reference evidence="18" key="1">
    <citation type="submission" date="2023-07" db="EMBL/GenBank/DDBJ databases">
        <title>Chromosome-level genome assembly of Artemia franciscana.</title>
        <authorList>
            <person name="Jo E."/>
        </authorList>
    </citation>
    <scope>NUCLEOTIDE SEQUENCE</scope>
    <source>
        <tissue evidence="18">Whole body</tissue>
    </source>
</reference>
<keyword evidence="12" id="KW-0407">Ion channel</keyword>
<feature type="transmembrane region" description="Helical" evidence="14">
    <location>
        <begin position="465"/>
        <end position="487"/>
    </location>
</feature>
<dbReference type="InterPro" id="IPR046342">
    <property type="entry name" value="CBS_dom_sf"/>
</dbReference>
<feature type="compositionally biased region" description="Basic and acidic residues" evidence="16">
    <location>
        <begin position="720"/>
        <end position="735"/>
    </location>
</feature>
<evidence type="ECO:0000256" key="14">
    <source>
        <dbReference type="RuleBase" id="RU361221"/>
    </source>
</evidence>
<feature type="region of interest" description="Disordered" evidence="16">
    <location>
        <begin position="758"/>
        <end position="777"/>
    </location>
</feature>
<dbReference type="Gene3D" id="1.10.3080.10">
    <property type="entry name" value="Clc chloride channel"/>
    <property type="match status" value="1"/>
</dbReference>
<evidence type="ECO:0000313" key="19">
    <source>
        <dbReference type="Proteomes" id="UP001187531"/>
    </source>
</evidence>
<keyword evidence="7 14" id="KW-0406">Ion transport</keyword>
<feature type="transmembrane region" description="Helical" evidence="14">
    <location>
        <begin position="142"/>
        <end position="168"/>
    </location>
</feature>
<keyword evidence="5" id="KW-0851">Voltage-gated channel</keyword>
<feature type="transmembrane region" description="Helical" evidence="14">
    <location>
        <begin position="329"/>
        <end position="350"/>
    </location>
</feature>
<keyword evidence="19" id="KW-1185">Reference proteome</keyword>
<accession>A0AA88HFC3</accession>
<proteinExistence type="inferred from homology"/>
<feature type="region of interest" description="Disordered" evidence="16">
    <location>
        <begin position="969"/>
        <end position="1038"/>
    </location>
</feature>
<feature type="compositionally biased region" description="Pro residues" evidence="16">
    <location>
        <begin position="685"/>
        <end position="698"/>
    </location>
</feature>
<feature type="region of interest" description="Disordered" evidence="16">
    <location>
        <begin position="685"/>
        <end position="735"/>
    </location>
</feature>
<dbReference type="PRINTS" id="PR00762">
    <property type="entry name" value="CLCHANNEL"/>
</dbReference>
<comment type="caution">
    <text evidence="18">The sequence shown here is derived from an EMBL/GenBank/DDBJ whole genome shotgun (WGS) entry which is preliminary data.</text>
</comment>
<keyword evidence="2 14" id="KW-0813">Transport</keyword>
<dbReference type="InterPro" id="IPR001807">
    <property type="entry name" value="ClC"/>
</dbReference>
<comment type="subcellular location">
    <subcellularLocation>
        <location evidence="1 14">Membrane</location>
        <topology evidence="1 14">Multi-pass membrane protein</topology>
    </subcellularLocation>
</comment>
<feature type="transmembrane region" description="Helical" evidence="14">
    <location>
        <begin position="371"/>
        <end position="389"/>
    </location>
</feature>
<keyword evidence="15" id="KW-0175">Coiled coil</keyword>
<evidence type="ECO:0000313" key="18">
    <source>
        <dbReference type="EMBL" id="KAK2709264.1"/>
    </source>
</evidence>
<evidence type="ECO:0000256" key="15">
    <source>
        <dbReference type="SAM" id="Coils"/>
    </source>
</evidence>
<dbReference type="FunFam" id="3.10.580.10:FF:000032">
    <property type="entry name" value="Chloride channel protein"/>
    <property type="match status" value="1"/>
</dbReference>
<evidence type="ECO:0000256" key="6">
    <source>
        <dbReference type="ARBA" id="ARBA00022989"/>
    </source>
</evidence>
<evidence type="ECO:0000256" key="12">
    <source>
        <dbReference type="ARBA" id="ARBA00023303"/>
    </source>
</evidence>
<dbReference type="PANTHER" id="PTHR45720:SF10">
    <property type="entry name" value="CHLORIDE CHANNEL PROTEIN 2"/>
    <property type="match status" value="1"/>
</dbReference>
<dbReference type="Pfam" id="PF00654">
    <property type="entry name" value="Voltage_CLC"/>
    <property type="match status" value="1"/>
</dbReference>
<feature type="coiled-coil region" evidence="15">
    <location>
        <begin position="38"/>
        <end position="65"/>
    </location>
</feature>
<evidence type="ECO:0000256" key="13">
    <source>
        <dbReference type="PROSITE-ProRule" id="PRU00703"/>
    </source>
</evidence>
<dbReference type="PANTHER" id="PTHR45720">
    <property type="entry name" value="CHLORIDE CHANNEL PROTEIN 2"/>
    <property type="match status" value="1"/>
</dbReference>
<comment type="similarity">
    <text evidence="14">Belongs to the chloride channel (TC 2.A.49) family.</text>
</comment>
<evidence type="ECO:0000256" key="4">
    <source>
        <dbReference type="ARBA" id="ARBA00022737"/>
    </source>
</evidence>
<sequence>MKNPQVNCDHMELVQTSIIPGNEVQMGYQHTLMYGRYIRTLAEEAEEEAKRAKEIDKLRRKEERQRAKELRAYRGRCLSWLDNLFGWFWQLLITKLGEDGIFLAVLGILVAVISFAQDYVVFQLNLARIYLYDLAHDPTSKYFAWISIPVLLVLFSSGFVHLVAPQAIGSGIPEMKTILRGVILKEYLSFRTFFAKCVGLTATLGAGMPLGKEGPLVHIASIVATLMSKLVTSLDGIYENESRKTEMLAAACAVGVSCCFGAPIGGVLYSIEVTSVFFAIRNYWRGFFSAVFGALTFRLLAYWYENHGTITAIFKTNFPHELPYDPQELVIYALIGVTCGLFGATFVFCHRRYVLFMRKSKRLNRFLQQNRFIYPFVISLAITSIYFPLGTGQFIASRLTSRQQVRSLFSNFTWGKDNLTVSEEMIVNEWRSDYSSIYFNLVTFIVTTFFLTIAASTLPVPSGCFITIFKMGAGYGRLVGELVALWFPEGIRVGSYVSQILPGGYSIVGAAAFPAGVTHSISICVVISEMTGQIKHLVPILVAVLASNVVARLLQPSLYESIIMIKKLPYLPDILPSRTQAYHVYVEDFMVRDVKYIWKGITFKELRDLLKEGVKIRAFPIVDSPNNMILLGSIQRWELLKVLDLHIGRERRLQVAAQWQEEARTRVRSELSYIFGNENGASLSPPPHYLSISPPPSPFTLSKPKSSVKTVGNNQNSNPEKSKHEENEITKADDDTSVRVRRLSRFEVIPAALDDMPSAAHTRVESPSDRPSLSGMASQAPSFDLRVLFGTPVPEADRASSPLAFSRGSSPRKSILKRTMSTSVPPGHSLPASLPITPYQTFTGDDYRARSPFETIFRRSNASLTSHDMKSFFPIKKVTLPKARVIDMSPEEQALWEEAEMEKPVDLTKCHIDPAPFQLVERTSLLKVHALFSMVGVNHAYVTAIGRLVGVVALPELRQAIENVNSGVLRPSEHKSPLEFNISDDDSSVGTDDSPSHAPETSKLISAQENTEEDGTKLTYEFDTATGEFNRSGNAKED</sequence>
<evidence type="ECO:0000256" key="5">
    <source>
        <dbReference type="ARBA" id="ARBA00022882"/>
    </source>
</evidence>
<dbReference type="InterPro" id="IPR014743">
    <property type="entry name" value="Cl-channel_core"/>
</dbReference>
<dbReference type="InterPro" id="IPR000644">
    <property type="entry name" value="CBS_dom"/>
</dbReference>
<dbReference type="CDD" id="cd03683">
    <property type="entry name" value="ClC_1_like"/>
    <property type="match status" value="1"/>
</dbReference>
<evidence type="ECO:0000256" key="2">
    <source>
        <dbReference type="ARBA" id="ARBA00022448"/>
    </source>
</evidence>
<dbReference type="FunFam" id="1.10.3080.10:FF:000003">
    <property type="entry name" value="Chloride channel 2"/>
    <property type="match status" value="1"/>
</dbReference>
<evidence type="ECO:0000256" key="7">
    <source>
        <dbReference type="ARBA" id="ARBA00023065"/>
    </source>
</evidence>
<evidence type="ECO:0000256" key="1">
    <source>
        <dbReference type="ARBA" id="ARBA00004141"/>
    </source>
</evidence>
<dbReference type="PROSITE" id="PS51371">
    <property type="entry name" value="CBS"/>
    <property type="match status" value="1"/>
</dbReference>
<protein>
    <recommendedName>
        <fullName evidence="14">Chloride channel protein</fullName>
    </recommendedName>
</protein>
<organism evidence="18 19">
    <name type="scientific">Artemia franciscana</name>
    <name type="common">Brine shrimp</name>
    <name type="synonym">Artemia sanfranciscana</name>
    <dbReference type="NCBI Taxonomy" id="6661"/>
    <lineage>
        <taxon>Eukaryota</taxon>
        <taxon>Metazoa</taxon>
        <taxon>Ecdysozoa</taxon>
        <taxon>Arthropoda</taxon>
        <taxon>Crustacea</taxon>
        <taxon>Branchiopoda</taxon>
        <taxon>Anostraca</taxon>
        <taxon>Artemiidae</taxon>
        <taxon>Artemia</taxon>
    </lineage>
</organism>
<keyword evidence="9 14" id="KW-0472">Membrane</keyword>
<evidence type="ECO:0000256" key="9">
    <source>
        <dbReference type="ARBA" id="ARBA00023136"/>
    </source>
</evidence>
<evidence type="ECO:0000256" key="10">
    <source>
        <dbReference type="ARBA" id="ARBA00023173"/>
    </source>
</evidence>
<feature type="transmembrane region" description="Helical" evidence="14">
    <location>
        <begin position="248"/>
        <end position="271"/>
    </location>
</feature>
<feature type="transmembrane region" description="Helical" evidence="14">
    <location>
        <begin position="283"/>
        <end position="304"/>
    </location>
</feature>
<keyword evidence="3 14" id="KW-0812">Transmembrane</keyword>
<dbReference type="Pfam" id="PF00571">
    <property type="entry name" value="CBS"/>
    <property type="match status" value="1"/>
</dbReference>
<feature type="transmembrane region" description="Helical" evidence="14">
    <location>
        <begin position="534"/>
        <end position="554"/>
    </location>
</feature>
<feature type="transmembrane region" description="Helical" evidence="14">
    <location>
        <begin position="101"/>
        <end position="122"/>
    </location>
</feature>
<dbReference type="SUPFAM" id="SSF54631">
    <property type="entry name" value="CBS-domain pair"/>
    <property type="match status" value="1"/>
</dbReference>
<feature type="transmembrane region" description="Helical" evidence="14">
    <location>
        <begin position="188"/>
        <end position="208"/>
    </location>
</feature>
<gene>
    <name evidence="18" type="ORF">QYM36_013057</name>
</gene>
<name>A0AA88HFC3_ARTSF</name>
<evidence type="ECO:0000256" key="8">
    <source>
        <dbReference type="ARBA" id="ARBA00023122"/>
    </source>
</evidence>
<evidence type="ECO:0000256" key="11">
    <source>
        <dbReference type="ARBA" id="ARBA00023214"/>
    </source>
</evidence>
<feature type="transmembrane region" description="Helical" evidence="14">
    <location>
        <begin position="507"/>
        <end position="527"/>
    </location>
</feature>
<dbReference type="Proteomes" id="UP001187531">
    <property type="component" value="Unassembled WGS sequence"/>
</dbReference>
<evidence type="ECO:0000256" key="16">
    <source>
        <dbReference type="SAM" id="MobiDB-lite"/>
    </source>
</evidence>
<dbReference type="EMBL" id="JAVRJZ010000017">
    <property type="protein sequence ID" value="KAK2709264.1"/>
    <property type="molecule type" value="Genomic_DNA"/>
</dbReference>